<proteinExistence type="predicted"/>
<evidence type="ECO:0000313" key="2">
    <source>
        <dbReference type="Proteomes" id="UP000253941"/>
    </source>
</evidence>
<name>A0A369TGY4_9PROT</name>
<dbReference type="Pfam" id="PF04977">
    <property type="entry name" value="DivIC"/>
    <property type="match status" value="1"/>
</dbReference>
<comment type="caution">
    <text evidence="1">The sequence shown here is derived from an EMBL/GenBank/DDBJ whole genome shotgun (WGS) entry which is preliminary data.</text>
</comment>
<evidence type="ECO:0000313" key="1">
    <source>
        <dbReference type="EMBL" id="RDD62176.1"/>
    </source>
</evidence>
<dbReference type="Proteomes" id="UP000253941">
    <property type="component" value="Unassembled WGS sequence"/>
</dbReference>
<dbReference type="AlphaFoldDB" id="A0A369TGY4"/>
<gene>
    <name evidence="1" type="ORF">DRB17_09745</name>
</gene>
<organism evidence="1 2">
    <name type="scientific">Ferruginivarius sediminum</name>
    <dbReference type="NCBI Taxonomy" id="2661937"/>
    <lineage>
        <taxon>Bacteria</taxon>
        <taxon>Pseudomonadati</taxon>
        <taxon>Pseudomonadota</taxon>
        <taxon>Alphaproteobacteria</taxon>
        <taxon>Rhodospirillales</taxon>
        <taxon>Rhodospirillaceae</taxon>
        <taxon>Ferruginivarius</taxon>
    </lineage>
</organism>
<reference evidence="1 2" key="1">
    <citation type="submission" date="2018-07" db="EMBL/GenBank/DDBJ databases">
        <title>Venubactetium sediminum gen. nov., sp. nov., isolated from a marine solar saltern.</title>
        <authorList>
            <person name="Wang S."/>
        </authorList>
    </citation>
    <scope>NUCLEOTIDE SEQUENCE [LARGE SCALE GENOMIC DNA]</scope>
    <source>
        <strain evidence="1 2">WD2A32</strain>
    </source>
</reference>
<dbReference type="InterPro" id="IPR007060">
    <property type="entry name" value="FtsL/DivIC"/>
</dbReference>
<keyword evidence="2" id="KW-1185">Reference proteome</keyword>
<accession>A0A369TGY4</accession>
<sequence>MIAVCLVGYFVFHAVQGERGLLAYLRLQQDLAQAKAVQSELAAQRKEMEHRVSLLRPDSLDPDMLEEQARHVLNFARPNEVVIFLKEPKDTATAD</sequence>
<protein>
    <submittedName>
        <fullName evidence="1">Septum formation initiator family protein</fullName>
    </submittedName>
</protein>
<dbReference type="EMBL" id="QPMH01000007">
    <property type="protein sequence ID" value="RDD62176.1"/>
    <property type="molecule type" value="Genomic_DNA"/>
</dbReference>